<keyword evidence="3" id="KW-1185">Reference proteome</keyword>
<dbReference type="PANTHER" id="PTHR31214">
    <property type="entry name" value="PROTEIN FAM221A-RELATED"/>
    <property type="match status" value="1"/>
</dbReference>
<dbReference type="EMBL" id="LR877160">
    <property type="protein sequence ID" value="CAD2220192.1"/>
    <property type="molecule type" value="Genomic_DNA"/>
</dbReference>
<organism evidence="2 3">
    <name type="scientific">Angomonas deanei</name>
    <dbReference type="NCBI Taxonomy" id="59799"/>
    <lineage>
        <taxon>Eukaryota</taxon>
        <taxon>Discoba</taxon>
        <taxon>Euglenozoa</taxon>
        <taxon>Kinetoplastea</taxon>
        <taxon>Metakinetoplastina</taxon>
        <taxon>Trypanosomatida</taxon>
        <taxon>Trypanosomatidae</taxon>
        <taxon>Strigomonadinae</taxon>
        <taxon>Angomonas</taxon>
    </lineage>
</organism>
<name>A0A7G2CPS4_9TRYP</name>
<dbReference type="Proteomes" id="UP000515908">
    <property type="component" value="Chromosome 16"/>
</dbReference>
<dbReference type="InterPro" id="IPR026755">
    <property type="entry name" value="Fam221a/b"/>
</dbReference>
<sequence length="256" mass="29139">MAFKDKIYIVWRLFGAPRLSGANNDFCCRIGPVHRCFCGHSLRQHATPSKSSHGFTQKHACQAEGCACACYRYVPNEPEEIGEGFLSRRQGFNPKTWSAKCQCQHGHLAHDPKTQKCSACGCGFFQSNFLCVVCDCPWEDHSTVFETEEERERQSLPVREAYFPLVNLDWELRAQVLSDPTGGGLLSPRSFAPIDGEQRRSRRISHRPDMEALEEERNIWNAAEKWDLVDYCHSCATIFKSPESAFCSHCGAKRRR</sequence>
<comment type="similarity">
    <text evidence="1">Belongs to the FAM221 family.</text>
</comment>
<gene>
    <name evidence="2" type="ORF">ADEAN_000770700</name>
</gene>
<dbReference type="PANTHER" id="PTHR31214:SF3">
    <property type="entry name" value="PROTEIN FAM221B"/>
    <property type="match status" value="1"/>
</dbReference>
<dbReference type="Pfam" id="PF14753">
    <property type="entry name" value="FAM221"/>
    <property type="match status" value="2"/>
</dbReference>
<accession>A0A7G2CPS4</accession>
<evidence type="ECO:0000313" key="2">
    <source>
        <dbReference type="EMBL" id="CAD2220192.1"/>
    </source>
</evidence>
<evidence type="ECO:0000313" key="3">
    <source>
        <dbReference type="Proteomes" id="UP000515908"/>
    </source>
</evidence>
<evidence type="ECO:0000256" key="1">
    <source>
        <dbReference type="ARBA" id="ARBA00011026"/>
    </source>
</evidence>
<dbReference type="VEuPathDB" id="TriTrypDB:ADEAN_000770700"/>
<dbReference type="AlphaFoldDB" id="A0A7G2CPS4"/>
<reference evidence="2 3" key="1">
    <citation type="submission" date="2020-08" db="EMBL/GenBank/DDBJ databases">
        <authorList>
            <person name="Newling K."/>
            <person name="Davey J."/>
            <person name="Forrester S."/>
        </authorList>
    </citation>
    <scope>NUCLEOTIDE SEQUENCE [LARGE SCALE GENOMIC DNA]</scope>
    <source>
        <strain evidence="3">Crithidia deanei Carvalho (ATCC PRA-265)</strain>
    </source>
</reference>
<protein>
    <submittedName>
        <fullName evidence="2">Protein FAM221A/B, putative</fullName>
    </submittedName>
</protein>
<proteinExistence type="inferred from homology"/>